<keyword evidence="9" id="KW-1185">Reference proteome</keyword>
<name>A0A9W7BTP2_9STRA</name>
<dbReference type="InterPro" id="IPR049899">
    <property type="entry name" value="Znf_C2HC_C3H"/>
</dbReference>
<evidence type="ECO:0000256" key="2">
    <source>
        <dbReference type="ARBA" id="ARBA00022737"/>
    </source>
</evidence>
<feature type="region of interest" description="Disordered" evidence="6">
    <location>
        <begin position="90"/>
        <end position="149"/>
    </location>
</feature>
<feature type="domain" description="C2HC/C3H-type" evidence="7">
    <location>
        <begin position="155"/>
        <end position="184"/>
    </location>
</feature>
<feature type="region of interest" description="Disordered" evidence="6">
    <location>
        <begin position="329"/>
        <end position="358"/>
    </location>
</feature>
<evidence type="ECO:0000256" key="6">
    <source>
        <dbReference type="SAM" id="MobiDB-lite"/>
    </source>
</evidence>
<evidence type="ECO:0000313" key="9">
    <source>
        <dbReference type="Proteomes" id="UP001165085"/>
    </source>
</evidence>
<organism evidence="8 9">
    <name type="scientific">Triparma strigata</name>
    <dbReference type="NCBI Taxonomy" id="1606541"/>
    <lineage>
        <taxon>Eukaryota</taxon>
        <taxon>Sar</taxon>
        <taxon>Stramenopiles</taxon>
        <taxon>Ochrophyta</taxon>
        <taxon>Bolidophyceae</taxon>
        <taxon>Parmales</taxon>
        <taxon>Triparmaceae</taxon>
        <taxon>Triparma</taxon>
    </lineage>
</organism>
<keyword evidence="2" id="KW-0677">Repeat</keyword>
<feature type="compositionally biased region" description="Gly residues" evidence="6">
    <location>
        <begin position="349"/>
        <end position="358"/>
    </location>
</feature>
<dbReference type="Pfam" id="PF13913">
    <property type="entry name" value="zf-C2HC_2"/>
    <property type="match status" value="2"/>
</dbReference>
<keyword evidence="3 5" id="KW-0863">Zinc-finger</keyword>
<dbReference type="OrthoDB" id="10255185at2759"/>
<keyword evidence="1" id="KW-0479">Metal-binding</keyword>
<proteinExistence type="predicted"/>
<sequence length="358" mass="38553">MCGGKFFPASLKFHQKACQKKQQFVEIPCSYCDTPVRRDDMNNHLKKCSARRDAARRQKRVGHSMSPSAVIKKNPEGEITLISSRSAISLSPKGRHSLNRGNSGGGGGSFSEGRFGSSGGGGGGGRPPKSNSLGRSSGLDSFESEPPIATIGSDGRVSCTICQRKFAADRIAVHQRICRKVNTKEVEVFDISLQRTKEIKDQLPKSSKYSKKVPRGRKANLTGSATRFGGIGNGGVLPTEDAPKKKSNWREQHANFIANVRNAKKISKFMDAGGDARDIDTALNLTPAPAPTSMNMVDCPHCGRSFSELVAERHLPKCKNIINRPKPPKGAGFSLNRGGNRTYGAGNSRIGGQGGKFR</sequence>
<evidence type="ECO:0000256" key="4">
    <source>
        <dbReference type="ARBA" id="ARBA00022833"/>
    </source>
</evidence>
<reference evidence="9" key="1">
    <citation type="journal article" date="2023" name="Commun. Biol.">
        <title>Genome analysis of Parmales, the sister group of diatoms, reveals the evolutionary specialization of diatoms from phago-mixotrophs to photoautotrophs.</title>
        <authorList>
            <person name="Ban H."/>
            <person name="Sato S."/>
            <person name="Yoshikawa S."/>
            <person name="Yamada K."/>
            <person name="Nakamura Y."/>
            <person name="Ichinomiya M."/>
            <person name="Sato N."/>
            <person name="Blanc-Mathieu R."/>
            <person name="Endo H."/>
            <person name="Kuwata A."/>
            <person name="Ogata H."/>
        </authorList>
    </citation>
    <scope>NUCLEOTIDE SEQUENCE [LARGE SCALE GENOMIC DNA]</scope>
    <source>
        <strain evidence="9">NIES 3701</strain>
    </source>
</reference>
<evidence type="ECO:0000256" key="1">
    <source>
        <dbReference type="ARBA" id="ARBA00022723"/>
    </source>
</evidence>
<keyword evidence="4" id="KW-0862">Zinc</keyword>
<dbReference type="Gene3D" id="3.30.160.60">
    <property type="entry name" value="Classic Zinc Finger"/>
    <property type="match status" value="2"/>
</dbReference>
<evidence type="ECO:0000313" key="8">
    <source>
        <dbReference type="EMBL" id="GMH93562.1"/>
    </source>
</evidence>
<dbReference type="PROSITE" id="PS52027">
    <property type="entry name" value="ZF_C2HC_C3H"/>
    <property type="match status" value="2"/>
</dbReference>
<dbReference type="InterPro" id="IPR026319">
    <property type="entry name" value="ZC2HC1A/B-like"/>
</dbReference>
<feature type="region of interest" description="Disordered" evidence="6">
    <location>
        <begin position="202"/>
        <end position="225"/>
    </location>
</feature>
<gene>
    <name evidence="8" type="ORF">TrST_g2461</name>
</gene>
<evidence type="ECO:0000259" key="7">
    <source>
        <dbReference type="PROSITE" id="PS52027"/>
    </source>
</evidence>
<feature type="domain" description="C2HC/C3H-type" evidence="7">
    <location>
        <begin position="295"/>
        <end position="324"/>
    </location>
</feature>
<dbReference type="InterPro" id="IPR013083">
    <property type="entry name" value="Znf_RING/FYVE/PHD"/>
</dbReference>
<dbReference type="PANTHER" id="PTHR13555:SF5">
    <property type="entry name" value="ZINC-FINGER OF A C2HC-TYPE"/>
    <property type="match status" value="1"/>
</dbReference>
<feature type="compositionally biased region" description="Basic residues" evidence="6">
    <location>
        <begin position="208"/>
        <end position="218"/>
    </location>
</feature>
<feature type="compositionally biased region" description="Polar residues" evidence="6">
    <location>
        <begin position="129"/>
        <end position="139"/>
    </location>
</feature>
<dbReference type="PANTHER" id="PTHR13555">
    <property type="entry name" value="C2H2 ZINC FINGER CGI-62-RELATED"/>
    <property type="match status" value="1"/>
</dbReference>
<dbReference type="GO" id="GO:0008270">
    <property type="term" value="F:zinc ion binding"/>
    <property type="evidence" value="ECO:0007669"/>
    <property type="project" value="UniProtKB-KW"/>
</dbReference>
<dbReference type="EMBL" id="BRXY01000415">
    <property type="protein sequence ID" value="GMH93562.1"/>
    <property type="molecule type" value="Genomic_DNA"/>
</dbReference>
<feature type="region of interest" description="Disordered" evidence="6">
    <location>
        <begin position="50"/>
        <end position="77"/>
    </location>
</feature>
<dbReference type="Gene3D" id="3.30.40.10">
    <property type="entry name" value="Zinc/RING finger domain, C3HC4 (zinc finger)"/>
    <property type="match status" value="1"/>
</dbReference>
<evidence type="ECO:0000256" key="5">
    <source>
        <dbReference type="PROSITE-ProRule" id="PRU01371"/>
    </source>
</evidence>
<accession>A0A9W7BTP2</accession>
<dbReference type="Proteomes" id="UP001165085">
    <property type="component" value="Unassembled WGS sequence"/>
</dbReference>
<protein>
    <recommendedName>
        <fullName evidence="7">C2HC/C3H-type domain-containing protein</fullName>
    </recommendedName>
</protein>
<comment type="caution">
    <text evidence="8">The sequence shown here is derived from an EMBL/GenBank/DDBJ whole genome shotgun (WGS) entry which is preliminary data.</text>
</comment>
<feature type="compositionally biased region" description="Gly residues" evidence="6">
    <location>
        <begin position="102"/>
        <end position="126"/>
    </location>
</feature>
<evidence type="ECO:0000256" key="3">
    <source>
        <dbReference type="ARBA" id="ARBA00022771"/>
    </source>
</evidence>
<dbReference type="AlphaFoldDB" id="A0A9W7BTP2"/>